<evidence type="ECO:0000259" key="1">
    <source>
        <dbReference type="Pfam" id="PF00857"/>
    </source>
</evidence>
<name>A0ABU0AT31_9FIRM</name>
<protein>
    <submittedName>
        <fullName evidence="2">Nicotinamidase-related amidase</fullName>
    </submittedName>
</protein>
<keyword evidence="3" id="KW-1185">Reference proteome</keyword>
<dbReference type="Pfam" id="PF00857">
    <property type="entry name" value="Isochorismatase"/>
    <property type="match status" value="1"/>
</dbReference>
<gene>
    <name evidence="2" type="ORF">J2S72_000445</name>
</gene>
<reference evidence="2 3" key="1">
    <citation type="submission" date="2023-07" db="EMBL/GenBank/DDBJ databases">
        <title>Genomic Encyclopedia of Type Strains, Phase IV (KMG-IV): sequencing the most valuable type-strain genomes for metagenomic binning, comparative biology and taxonomic classification.</title>
        <authorList>
            <person name="Goeker M."/>
        </authorList>
    </citation>
    <scope>NUCLEOTIDE SEQUENCE [LARGE SCALE GENOMIC DNA]</scope>
    <source>
        <strain evidence="2 3">DSM 22616</strain>
    </source>
</reference>
<comment type="caution">
    <text evidence="2">The sequence shown here is derived from an EMBL/GenBank/DDBJ whole genome shotgun (WGS) entry which is preliminary data.</text>
</comment>
<dbReference type="InterPro" id="IPR000868">
    <property type="entry name" value="Isochorismatase-like_dom"/>
</dbReference>
<dbReference type="InterPro" id="IPR050993">
    <property type="entry name" value="Isochorismatase_domain"/>
</dbReference>
<dbReference type="Gene3D" id="3.40.50.850">
    <property type="entry name" value="Isochorismatase-like"/>
    <property type="match status" value="1"/>
</dbReference>
<dbReference type="PANTHER" id="PTHR14119">
    <property type="entry name" value="HYDROLASE"/>
    <property type="match status" value="1"/>
</dbReference>
<evidence type="ECO:0000313" key="3">
    <source>
        <dbReference type="Proteomes" id="UP001236559"/>
    </source>
</evidence>
<dbReference type="EMBL" id="JAUSTN010000002">
    <property type="protein sequence ID" value="MDQ0274437.1"/>
    <property type="molecule type" value="Genomic_DNA"/>
</dbReference>
<sequence>MKNYKINRDDTLFVFLDLQDSLLKAIENRDEILKNSVILAKTAEILNIDSIITLQYPKGLGGVNKEIHEFIKNAPQIDKAYFSCMRDEKFLEEIKKFGKRQVVIAGIEAHICVFQTARDMVDSGLNVFILSDAVGSRNKKNRENALRQLNDLGCVVTNIESILFDLCEVSGTPEFKKVQKLII</sequence>
<organism evidence="2 3">
    <name type="scientific">Peptoniphilus koenoeneniae</name>
    <dbReference type="NCBI Taxonomy" id="507751"/>
    <lineage>
        <taxon>Bacteria</taxon>
        <taxon>Bacillati</taxon>
        <taxon>Bacillota</taxon>
        <taxon>Tissierellia</taxon>
        <taxon>Tissierellales</taxon>
        <taxon>Peptoniphilaceae</taxon>
        <taxon>Peptoniphilus</taxon>
    </lineage>
</organism>
<evidence type="ECO:0000313" key="2">
    <source>
        <dbReference type="EMBL" id="MDQ0274437.1"/>
    </source>
</evidence>
<dbReference type="InterPro" id="IPR036380">
    <property type="entry name" value="Isochorismatase-like_sf"/>
</dbReference>
<dbReference type="Proteomes" id="UP001236559">
    <property type="component" value="Unassembled WGS sequence"/>
</dbReference>
<dbReference type="PANTHER" id="PTHR14119:SF3">
    <property type="entry name" value="ISOCHORISMATASE DOMAIN-CONTAINING PROTEIN 2"/>
    <property type="match status" value="1"/>
</dbReference>
<feature type="domain" description="Isochorismatase-like" evidence="1">
    <location>
        <begin position="11"/>
        <end position="160"/>
    </location>
</feature>
<dbReference type="RefSeq" id="WP_023055574.1">
    <property type="nucleotide sequence ID" value="NZ_JAUSTN010000002.1"/>
</dbReference>
<proteinExistence type="predicted"/>
<accession>A0ABU0AT31</accession>
<dbReference type="SUPFAM" id="SSF52499">
    <property type="entry name" value="Isochorismatase-like hydrolases"/>
    <property type="match status" value="1"/>
</dbReference>